<accession>A0A022PVY9</accession>
<dbReference type="Pfam" id="PF00097">
    <property type="entry name" value="zf-C3HC4"/>
    <property type="match status" value="1"/>
</dbReference>
<dbReference type="Proteomes" id="UP000030748">
    <property type="component" value="Unassembled WGS sequence"/>
</dbReference>
<dbReference type="InterPro" id="IPR001841">
    <property type="entry name" value="Znf_RING"/>
</dbReference>
<keyword evidence="1" id="KW-0479">Metal-binding</keyword>
<dbReference type="PROSITE" id="PS50089">
    <property type="entry name" value="ZF_RING_2"/>
    <property type="match status" value="1"/>
</dbReference>
<evidence type="ECO:0000256" key="4">
    <source>
        <dbReference type="PROSITE-ProRule" id="PRU00175"/>
    </source>
</evidence>
<protein>
    <recommendedName>
        <fullName evidence="6">RING-type domain-containing protein</fullName>
    </recommendedName>
</protein>
<dbReference type="PANTHER" id="PTHR16079:SF4">
    <property type="entry name" value="E3 UBIQUITIN-PROTEIN LIGASE CHFR"/>
    <property type="match status" value="1"/>
</dbReference>
<evidence type="ECO:0000256" key="3">
    <source>
        <dbReference type="ARBA" id="ARBA00022833"/>
    </source>
</evidence>
<keyword evidence="8" id="KW-1185">Reference proteome</keyword>
<dbReference type="GO" id="GO:0006511">
    <property type="term" value="P:ubiquitin-dependent protein catabolic process"/>
    <property type="evidence" value="ECO:0000318"/>
    <property type="project" value="GO_Central"/>
</dbReference>
<dbReference type="PhylomeDB" id="A0A022PVY9"/>
<dbReference type="OrthoDB" id="1305878at2759"/>
<dbReference type="GO" id="GO:0008270">
    <property type="term" value="F:zinc ion binding"/>
    <property type="evidence" value="ECO:0007669"/>
    <property type="project" value="UniProtKB-KW"/>
</dbReference>
<evidence type="ECO:0000256" key="5">
    <source>
        <dbReference type="SAM" id="MobiDB-lite"/>
    </source>
</evidence>
<dbReference type="EMBL" id="KI632264">
    <property type="protein sequence ID" value="EYU20557.1"/>
    <property type="molecule type" value="Genomic_DNA"/>
</dbReference>
<feature type="compositionally biased region" description="Acidic residues" evidence="5">
    <location>
        <begin position="298"/>
        <end position="357"/>
    </location>
</feature>
<feature type="region of interest" description="Disordered" evidence="5">
    <location>
        <begin position="219"/>
        <end position="242"/>
    </location>
</feature>
<dbReference type="InterPro" id="IPR052256">
    <property type="entry name" value="E3_ubiquitin-ligase_CHFR"/>
</dbReference>
<dbReference type="GO" id="GO:0004842">
    <property type="term" value="F:ubiquitin-protein transferase activity"/>
    <property type="evidence" value="ECO:0000318"/>
    <property type="project" value="GO_Central"/>
</dbReference>
<dbReference type="SMART" id="SM00184">
    <property type="entry name" value="RING"/>
    <property type="match status" value="1"/>
</dbReference>
<gene>
    <name evidence="7" type="ORF">MIMGU_mgv1a008946mg</name>
</gene>
<evidence type="ECO:0000313" key="8">
    <source>
        <dbReference type="Proteomes" id="UP000030748"/>
    </source>
</evidence>
<feature type="region of interest" description="Disordered" evidence="5">
    <location>
        <begin position="283"/>
        <end position="357"/>
    </location>
</feature>
<dbReference type="SUPFAM" id="SSF57850">
    <property type="entry name" value="RING/U-box"/>
    <property type="match status" value="1"/>
</dbReference>
<dbReference type="Gene3D" id="3.30.40.10">
    <property type="entry name" value="Zinc/RING finger domain, C3HC4 (zinc finger)"/>
    <property type="match status" value="1"/>
</dbReference>
<dbReference type="GO" id="GO:0005634">
    <property type="term" value="C:nucleus"/>
    <property type="evidence" value="ECO:0000318"/>
    <property type="project" value="GO_Central"/>
</dbReference>
<evidence type="ECO:0000313" key="7">
    <source>
        <dbReference type="EMBL" id="EYU20557.1"/>
    </source>
</evidence>
<dbReference type="eggNOG" id="KOG0802">
    <property type="taxonomic scope" value="Eukaryota"/>
</dbReference>
<evidence type="ECO:0000256" key="2">
    <source>
        <dbReference type="ARBA" id="ARBA00022771"/>
    </source>
</evidence>
<dbReference type="STRING" id="4155.A0A022PVY9"/>
<dbReference type="KEGG" id="egt:105976844"/>
<keyword evidence="3" id="KW-0862">Zinc</keyword>
<feature type="domain" description="RING-type" evidence="6">
    <location>
        <begin position="130"/>
        <end position="175"/>
    </location>
</feature>
<proteinExistence type="predicted"/>
<reference evidence="7 8" key="1">
    <citation type="journal article" date="2013" name="Proc. Natl. Acad. Sci. U.S.A.">
        <title>Fine-scale variation in meiotic recombination in Mimulus inferred from population shotgun sequencing.</title>
        <authorList>
            <person name="Hellsten U."/>
            <person name="Wright K.M."/>
            <person name="Jenkins J."/>
            <person name="Shu S."/>
            <person name="Yuan Y."/>
            <person name="Wessler S.R."/>
            <person name="Schmutz J."/>
            <person name="Willis J.H."/>
            <person name="Rokhsar D.S."/>
        </authorList>
    </citation>
    <scope>NUCLEOTIDE SEQUENCE [LARGE SCALE GENOMIC DNA]</scope>
    <source>
        <strain evidence="8">cv. DUN x IM62</strain>
    </source>
</reference>
<sequence>MERGESSGSISSGDDVWAKLVSVDSSYSDIELRSTELTICSEMKSSSSEKREWCKITREIDRNSALMQNTSGNSIIVDGIAVKEGDTTVVICGSEIILGPESDGFRRYMFKVMPTKEICKVILDPEIAKCSICLSVWHDVVTVSPCLHNFCNGCFSMWLKKCREKRSIVLCPQCRGIVQFVSRNPFLHSIEEDILKSDSSLRRTDEEIAHLDSHASIKLPDSSSCSGGAGTSSLYQGPAPPPVFESLSEEMCYLRHTLDQQRQYIGNMVLLVRRVASHANVDISDIPPFQPQPFPGFQDDDEDDDEDGDNDDDEDDDEDDDLDDDEDDDEDGDLDQDTDEDEVDDDLDRDTDVDEVW</sequence>
<organism evidence="7 8">
    <name type="scientific">Erythranthe guttata</name>
    <name type="common">Yellow monkey flower</name>
    <name type="synonym">Mimulus guttatus</name>
    <dbReference type="NCBI Taxonomy" id="4155"/>
    <lineage>
        <taxon>Eukaryota</taxon>
        <taxon>Viridiplantae</taxon>
        <taxon>Streptophyta</taxon>
        <taxon>Embryophyta</taxon>
        <taxon>Tracheophyta</taxon>
        <taxon>Spermatophyta</taxon>
        <taxon>Magnoliopsida</taxon>
        <taxon>eudicotyledons</taxon>
        <taxon>Gunneridae</taxon>
        <taxon>Pentapetalae</taxon>
        <taxon>asterids</taxon>
        <taxon>lamiids</taxon>
        <taxon>Lamiales</taxon>
        <taxon>Phrymaceae</taxon>
        <taxon>Erythranthe</taxon>
    </lineage>
</organism>
<evidence type="ECO:0000256" key="1">
    <source>
        <dbReference type="ARBA" id="ARBA00022723"/>
    </source>
</evidence>
<name>A0A022PVY9_ERYGU</name>
<dbReference type="InterPro" id="IPR013083">
    <property type="entry name" value="Znf_RING/FYVE/PHD"/>
</dbReference>
<dbReference type="AlphaFoldDB" id="A0A022PVY9"/>
<dbReference type="InterPro" id="IPR018957">
    <property type="entry name" value="Znf_C3HC4_RING-type"/>
</dbReference>
<keyword evidence="2 4" id="KW-0863">Zinc-finger</keyword>
<dbReference type="PANTHER" id="PTHR16079">
    <property type="entry name" value="UBIQUITIN LIGASE PROTEIN CHFR"/>
    <property type="match status" value="1"/>
</dbReference>
<dbReference type="GO" id="GO:0044818">
    <property type="term" value="P:mitotic G2/M transition checkpoint"/>
    <property type="evidence" value="ECO:0000318"/>
    <property type="project" value="GO_Central"/>
</dbReference>
<evidence type="ECO:0000259" key="6">
    <source>
        <dbReference type="PROSITE" id="PS50089"/>
    </source>
</evidence>